<evidence type="ECO:0000313" key="3">
    <source>
        <dbReference type="EMBL" id="KAF7390507.1"/>
    </source>
</evidence>
<gene>
    <name evidence="3" type="ORF">H0235_017669</name>
</gene>
<dbReference type="EMBL" id="JACSDY010000023">
    <property type="protein sequence ID" value="KAF7390507.1"/>
    <property type="molecule type" value="Genomic_DNA"/>
</dbReference>
<evidence type="ECO:0000256" key="1">
    <source>
        <dbReference type="SAM" id="MobiDB-lite"/>
    </source>
</evidence>
<dbReference type="AlphaFoldDB" id="A0A834JNS1"/>
<reference evidence="3" key="1">
    <citation type="journal article" date="2020" name="G3 (Bethesda)">
        <title>High-Quality Assemblies for Three Invasive Social Wasps from the &lt;i&gt;Vespula&lt;/i&gt; Genus.</title>
        <authorList>
            <person name="Harrop T.W.R."/>
            <person name="Guhlin J."/>
            <person name="McLaughlin G.M."/>
            <person name="Permina E."/>
            <person name="Stockwell P."/>
            <person name="Gilligan J."/>
            <person name="Le Lec M.F."/>
            <person name="Gruber M.A.M."/>
            <person name="Quinn O."/>
            <person name="Lovegrove M."/>
            <person name="Duncan E.J."/>
            <person name="Remnant E.J."/>
            <person name="Van Eeckhoven J."/>
            <person name="Graham B."/>
            <person name="Knapp R.A."/>
            <person name="Langford K.W."/>
            <person name="Kronenberg Z."/>
            <person name="Press M.O."/>
            <person name="Eacker S.M."/>
            <person name="Wilson-Rankin E.E."/>
            <person name="Purcell J."/>
            <person name="Lester P.J."/>
            <person name="Dearden P.K."/>
        </authorList>
    </citation>
    <scope>NUCLEOTIDE SEQUENCE</scope>
    <source>
        <strain evidence="3">Volc-1</strain>
    </source>
</reference>
<protein>
    <recommendedName>
        <fullName evidence="2">Centromere protein CENP-B C-terminal domain-containing protein</fullName>
    </recommendedName>
</protein>
<name>A0A834JNS1_VESPE</name>
<evidence type="ECO:0000259" key="2">
    <source>
        <dbReference type="Pfam" id="PF09026"/>
    </source>
</evidence>
<feature type="domain" description="Centromere protein CENP-B C-terminal" evidence="2">
    <location>
        <begin position="50"/>
        <end position="105"/>
    </location>
</feature>
<evidence type="ECO:0000313" key="4">
    <source>
        <dbReference type="Proteomes" id="UP000600918"/>
    </source>
</evidence>
<proteinExistence type="predicted"/>
<keyword evidence="4" id="KW-1185">Reference proteome</keyword>
<dbReference type="GO" id="GO:0003677">
    <property type="term" value="F:DNA binding"/>
    <property type="evidence" value="ECO:0007669"/>
    <property type="project" value="InterPro"/>
</dbReference>
<dbReference type="Pfam" id="PF09026">
    <property type="entry name" value="CENP-B_dimeris"/>
    <property type="match status" value="1"/>
</dbReference>
<dbReference type="GO" id="GO:0003682">
    <property type="term" value="F:chromatin binding"/>
    <property type="evidence" value="ECO:0007669"/>
    <property type="project" value="InterPro"/>
</dbReference>
<feature type="region of interest" description="Disordered" evidence="1">
    <location>
        <begin position="49"/>
        <end position="75"/>
    </location>
</feature>
<dbReference type="InterPro" id="IPR015115">
    <property type="entry name" value="CenpB_C"/>
</dbReference>
<dbReference type="GO" id="GO:0000775">
    <property type="term" value="C:chromosome, centromeric region"/>
    <property type="evidence" value="ECO:0007669"/>
    <property type="project" value="InterPro"/>
</dbReference>
<feature type="compositionally biased region" description="Acidic residues" evidence="1">
    <location>
        <begin position="52"/>
        <end position="75"/>
    </location>
</feature>
<dbReference type="Proteomes" id="UP000600918">
    <property type="component" value="Unassembled WGS sequence"/>
</dbReference>
<accession>A0A834JNS1</accession>
<organism evidence="3 4">
    <name type="scientific">Vespula pensylvanica</name>
    <name type="common">Western yellow jacket</name>
    <name type="synonym">Wasp</name>
    <dbReference type="NCBI Taxonomy" id="30213"/>
    <lineage>
        <taxon>Eukaryota</taxon>
        <taxon>Metazoa</taxon>
        <taxon>Ecdysozoa</taxon>
        <taxon>Arthropoda</taxon>
        <taxon>Hexapoda</taxon>
        <taxon>Insecta</taxon>
        <taxon>Pterygota</taxon>
        <taxon>Neoptera</taxon>
        <taxon>Endopterygota</taxon>
        <taxon>Hymenoptera</taxon>
        <taxon>Apocrita</taxon>
        <taxon>Aculeata</taxon>
        <taxon>Vespoidea</taxon>
        <taxon>Vespidae</taxon>
        <taxon>Vespinae</taxon>
        <taxon>Vespula</taxon>
    </lineage>
</organism>
<comment type="caution">
    <text evidence="3">The sequence shown here is derived from an EMBL/GenBank/DDBJ whole genome shotgun (WGS) entry which is preliminary data.</text>
</comment>
<sequence length="131" mass="15632">MLVAVRFRRLCHFRDSWTGVCCFNYLKCAMIEIQSFHRYYLKVRDLHRTNDDNDENDENDEDEEDDEDDDDDEDTDFLTMANAFKLVTFKLSSTAIANSSLWKVLRLGLLYLCKRILLPVFIYNKKKKEKD</sequence>